<comment type="similarity">
    <text evidence="2">Belongs to the ADIPOR family.</text>
</comment>
<feature type="transmembrane region" description="Helical" evidence="7">
    <location>
        <begin position="239"/>
        <end position="259"/>
    </location>
</feature>
<dbReference type="PANTHER" id="PTHR20855">
    <property type="entry name" value="ADIPOR/PROGESTIN RECEPTOR-RELATED"/>
    <property type="match status" value="1"/>
</dbReference>
<dbReference type="GeneID" id="106810390"/>
<keyword evidence="3 7" id="KW-0812">Transmembrane</keyword>
<proteinExistence type="inferred from homology"/>
<reference evidence="9" key="1">
    <citation type="submission" date="2025-08" db="UniProtKB">
        <authorList>
            <consortium name="RefSeq"/>
        </authorList>
    </citation>
    <scope>IDENTIFICATION</scope>
</reference>
<protein>
    <submittedName>
        <fullName evidence="9">Progestin and adipoQ receptor family member 3-like isoform X1</fullName>
    </submittedName>
</protein>
<keyword evidence="8" id="KW-1185">Reference proteome</keyword>
<comment type="subcellular location">
    <subcellularLocation>
        <location evidence="1">Membrane</location>
        <topology evidence="1">Multi-pass membrane protein</topology>
    </subcellularLocation>
</comment>
<organism evidence="8 9">
    <name type="scientific">Priapulus caudatus</name>
    <name type="common">Priapulid worm</name>
    <dbReference type="NCBI Taxonomy" id="37621"/>
    <lineage>
        <taxon>Eukaryota</taxon>
        <taxon>Metazoa</taxon>
        <taxon>Ecdysozoa</taxon>
        <taxon>Scalidophora</taxon>
        <taxon>Priapulida</taxon>
        <taxon>Priapulimorpha</taxon>
        <taxon>Priapulimorphida</taxon>
        <taxon>Priapulidae</taxon>
        <taxon>Priapulus</taxon>
    </lineage>
</organism>
<evidence type="ECO:0000256" key="2">
    <source>
        <dbReference type="ARBA" id="ARBA00007018"/>
    </source>
</evidence>
<dbReference type="Pfam" id="PF03006">
    <property type="entry name" value="HlyIII"/>
    <property type="match status" value="1"/>
</dbReference>
<dbReference type="Proteomes" id="UP000695022">
    <property type="component" value="Unplaced"/>
</dbReference>
<sequence length="403" mass="46042">MFAAHVSTSVSPAAREGENNSNGCSVSFALFSSDSQQVARLSRSIVKDVRRFVQLRDRHVVSDNNNDGDYCHDKAVGSGGQNSTSAGVKRLWTVLVTMSAKLQYNWFKLDPEKSYHPKDNTGRMSNGIFLYSYKDIPEFLKGNPFVINGYRAFLPPSLIIRSLCFWSNESINIWSHLLGCLFFFLLMLYDVFVIVPHFGGPADILVMCLALLSYQVCTILSAVYHLVNCHSEAVAQRWLALDFTGISAALLGIYLPGTFYAYTCFQVWRDFYMGMFAFMVIAVMSMQLHSQFLSEKWRVRRLVMYALLAAYGVIPCLHWIYLNGGWQSSIVQVFIPKVITMYLVCGVAFGFYIFMIPERWLPGKLDYVGHSHQWWHIIMVFAMYWWHRTGLEFAAIMALHPCI</sequence>
<feature type="transmembrane region" description="Helical" evidence="7">
    <location>
        <begin position="177"/>
        <end position="198"/>
    </location>
</feature>
<evidence type="ECO:0000256" key="6">
    <source>
        <dbReference type="SAM" id="MobiDB-lite"/>
    </source>
</evidence>
<feature type="transmembrane region" description="Helical" evidence="7">
    <location>
        <begin position="334"/>
        <end position="355"/>
    </location>
</feature>
<feature type="transmembrane region" description="Helical" evidence="7">
    <location>
        <begin position="204"/>
        <end position="227"/>
    </location>
</feature>
<feature type="region of interest" description="Disordered" evidence="6">
    <location>
        <begin position="1"/>
        <end position="21"/>
    </location>
</feature>
<feature type="transmembrane region" description="Helical" evidence="7">
    <location>
        <begin position="302"/>
        <end position="322"/>
    </location>
</feature>
<dbReference type="PANTHER" id="PTHR20855:SF15">
    <property type="entry name" value="PROGESTIN AND ADIPOQ RECEPTOR FAMILY MEMBER 3"/>
    <property type="match status" value="1"/>
</dbReference>
<feature type="compositionally biased region" description="Polar residues" evidence="6">
    <location>
        <begin position="1"/>
        <end position="11"/>
    </location>
</feature>
<feature type="transmembrane region" description="Helical" evidence="7">
    <location>
        <begin position="271"/>
        <end position="290"/>
    </location>
</feature>
<keyword evidence="4 7" id="KW-1133">Transmembrane helix</keyword>
<evidence type="ECO:0000256" key="1">
    <source>
        <dbReference type="ARBA" id="ARBA00004141"/>
    </source>
</evidence>
<evidence type="ECO:0000256" key="4">
    <source>
        <dbReference type="ARBA" id="ARBA00022989"/>
    </source>
</evidence>
<dbReference type="RefSeq" id="XP_014669213.1">
    <property type="nucleotide sequence ID" value="XM_014813727.1"/>
</dbReference>
<name>A0ABM1EAJ2_PRICU</name>
<evidence type="ECO:0000313" key="9">
    <source>
        <dbReference type="RefSeq" id="XP_014669213.1"/>
    </source>
</evidence>
<gene>
    <name evidence="9" type="primary">LOC106810390</name>
</gene>
<evidence type="ECO:0000256" key="3">
    <source>
        <dbReference type="ARBA" id="ARBA00022692"/>
    </source>
</evidence>
<evidence type="ECO:0000256" key="7">
    <source>
        <dbReference type="SAM" id="Phobius"/>
    </source>
</evidence>
<evidence type="ECO:0000256" key="5">
    <source>
        <dbReference type="ARBA" id="ARBA00023136"/>
    </source>
</evidence>
<dbReference type="InterPro" id="IPR004254">
    <property type="entry name" value="AdipoR/HlyIII-related"/>
</dbReference>
<evidence type="ECO:0000313" key="8">
    <source>
        <dbReference type="Proteomes" id="UP000695022"/>
    </source>
</evidence>
<keyword evidence="5 7" id="KW-0472">Membrane</keyword>
<accession>A0ABM1EAJ2</accession>